<dbReference type="AlphaFoldDB" id="A0A381P0H8"/>
<dbReference type="PANTHER" id="PTHR40257">
    <property type="match status" value="1"/>
</dbReference>
<evidence type="ECO:0000313" key="1">
    <source>
        <dbReference type="EMBL" id="SUZ60415.1"/>
    </source>
</evidence>
<evidence type="ECO:0008006" key="2">
    <source>
        <dbReference type="Google" id="ProtNLM"/>
    </source>
</evidence>
<dbReference type="Gene3D" id="3.30.70.100">
    <property type="match status" value="1"/>
</dbReference>
<proteinExistence type="predicted"/>
<dbReference type="SUPFAM" id="SSF54909">
    <property type="entry name" value="Dimeric alpha+beta barrel"/>
    <property type="match status" value="1"/>
</dbReference>
<sequence>MINLLKFKDKAVYEDGRETSLTGKEAYMIYSNEVKKHLKKVGGKAIFFGEVTRLMLGDVEELWDTVGIAMYPNKSAMMTMMTDPDYIESEKHRSAGLKGQLNIETIGKIL</sequence>
<dbReference type="EMBL" id="UINC01000742">
    <property type="protein sequence ID" value="SUZ60415.1"/>
    <property type="molecule type" value="Genomic_DNA"/>
</dbReference>
<organism evidence="1">
    <name type="scientific">marine metagenome</name>
    <dbReference type="NCBI Taxonomy" id="408172"/>
    <lineage>
        <taxon>unclassified sequences</taxon>
        <taxon>metagenomes</taxon>
        <taxon>ecological metagenomes</taxon>
    </lineage>
</organism>
<gene>
    <name evidence="1" type="ORF">METZ01_LOCUS13269</name>
</gene>
<accession>A0A381P0H8</accession>
<dbReference type="PANTHER" id="PTHR40257:SF1">
    <property type="entry name" value="DUF1330 DOMAIN-CONTAINING PROTEIN"/>
    <property type="match status" value="1"/>
</dbReference>
<protein>
    <recommendedName>
        <fullName evidence="2">DUF1330 domain-containing protein</fullName>
    </recommendedName>
</protein>
<dbReference type="InterPro" id="IPR011008">
    <property type="entry name" value="Dimeric_a/b-barrel"/>
</dbReference>
<reference evidence="1" key="1">
    <citation type="submission" date="2018-05" db="EMBL/GenBank/DDBJ databases">
        <authorList>
            <person name="Lanie J.A."/>
            <person name="Ng W.-L."/>
            <person name="Kazmierczak K.M."/>
            <person name="Andrzejewski T.M."/>
            <person name="Davidsen T.M."/>
            <person name="Wayne K.J."/>
            <person name="Tettelin H."/>
            <person name="Glass J.I."/>
            <person name="Rusch D."/>
            <person name="Podicherti R."/>
            <person name="Tsui H.-C.T."/>
            <person name="Winkler M.E."/>
        </authorList>
    </citation>
    <scope>NUCLEOTIDE SEQUENCE</scope>
</reference>
<name>A0A381P0H8_9ZZZZ</name>